<accession>A0ABY2WMD6</accession>
<name>A0ABY2WMD6_9FLAO</name>
<feature type="domain" description="HTH araC/xylS-type" evidence="4">
    <location>
        <begin position="185"/>
        <end position="283"/>
    </location>
</feature>
<dbReference type="SUPFAM" id="SSF46689">
    <property type="entry name" value="Homeodomain-like"/>
    <property type="match status" value="2"/>
</dbReference>
<dbReference type="PANTHER" id="PTHR43280">
    <property type="entry name" value="ARAC-FAMILY TRANSCRIPTIONAL REGULATOR"/>
    <property type="match status" value="1"/>
</dbReference>
<dbReference type="PROSITE" id="PS00041">
    <property type="entry name" value="HTH_ARAC_FAMILY_1"/>
    <property type="match status" value="1"/>
</dbReference>
<dbReference type="SUPFAM" id="SSF51215">
    <property type="entry name" value="Regulatory protein AraC"/>
    <property type="match status" value="1"/>
</dbReference>
<dbReference type="Pfam" id="PF12833">
    <property type="entry name" value="HTH_18"/>
    <property type="match status" value="1"/>
</dbReference>
<dbReference type="PROSITE" id="PS01124">
    <property type="entry name" value="HTH_ARAC_FAMILY_2"/>
    <property type="match status" value="1"/>
</dbReference>
<dbReference type="InterPro" id="IPR009057">
    <property type="entry name" value="Homeodomain-like_sf"/>
</dbReference>
<evidence type="ECO:0000259" key="4">
    <source>
        <dbReference type="PROSITE" id="PS01124"/>
    </source>
</evidence>
<dbReference type="PANTHER" id="PTHR43280:SF2">
    <property type="entry name" value="HTH-TYPE TRANSCRIPTIONAL REGULATOR EXSA"/>
    <property type="match status" value="1"/>
</dbReference>
<dbReference type="EMBL" id="VCNI01000002">
    <property type="protein sequence ID" value="TMU55785.1"/>
    <property type="molecule type" value="Genomic_DNA"/>
</dbReference>
<evidence type="ECO:0000256" key="1">
    <source>
        <dbReference type="ARBA" id="ARBA00023015"/>
    </source>
</evidence>
<dbReference type="Gene3D" id="1.10.10.60">
    <property type="entry name" value="Homeodomain-like"/>
    <property type="match status" value="2"/>
</dbReference>
<sequence>MVDIQRYFERHPKFNKLMGDNYLFVEYKCPIDIENFQLFTDSHIINYVISGKKDWFGPNQTFEIQGGDALFVRKGVYTTRQHFEVDYCVILFFITDDFVANFFRDHLELKFVSAQIDFKQIFEVDVNDSFEALILSIFNYFKQAGEIPKSLVEIKFRELLFNILLNPKNRTLAQYLYSLSDLQKANMEHTMLLNFQYDLGLDEFARLCGRSLSAFKRDFKSHFKETPGRWIKNKRLEYAKTLLNQSSLTVNEICYESGFKNTSHFNSTFKEKYGLPPHQFRSNIKAQ</sequence>
<dbReference type="Pfam" id="PF22200">
    <property type="entry name" value="ExsA_N"/>
    <property type="match status" value="1"/>
</dbReference>
<proteinExistence type="predicted"/>
<dbReference type="InterPro" id="IPR054015">
    <property type="entry name" value="ExsA-like_N"/>
</dbReference>
<dbReference type="PRINTS" id="PR00032">
    <property type="entry name" value="HTHARAC"/>
</dbReference>
<evidence type="ECO:0000313" key="5">
    <source>
        <dbReference type="EMBL" id="TMU55785.1"/>
    </source>
</evidence>
<comment type="caution">
    <text evidence="5">The sequence shown here is derived from an EMBL/GenBank/DDBJ whole genome shotgun (WGS) entry which is preliminary data.</text>
</comment>
<evidence type="ECO:0000256" key="2">
    <source>
        <dbReference type="ARBA" id="ARBA00023125"/>
    </source>
</evidence>
<organism evidence="5 6">
    <name type="scientific">Flagellimonas algicola</name>
    <dbReference type="NCBI Taxonomy" id="2583815"/>
    <lineage>
        <taxon>Bacteria</taxon>
        <taxon>Pseudomonadati</taxon>
        <taxon>Bacteroidota</taxon>
        <taxon>Flavobacteriia</taxon>
        <taxon>Flavobacteriales</taxon>
        <taxon>Flavobacteriaceae</taxon>
        <taxon>Flagellimonas</taxon>
    </lineage>
</organism>
<dbReference type="InterPro" id="IPR018062">
    <property type="entry name" value="HTH_AraC-typ_CS"/>
</dbReference>
<evidence type="ECO:0000313" key="6">
    <source>
        <dbReference type="Proteomes" id="UP000751614"/>
    </source>
</evidence>
<keyword evidence="1" id="KW-0805">Transcription regulation</keyword>
<gene>
    <name evidence="5" type="ORF">FGG15_12330</name>
</gene>
<dbReference type="Proteomes" id="UP000751614">
    <property type="component" value="Unassembled WGS sequence"/>
</dbReference>
<dbReference type="InterPro" id="IPR037923">
    <property type="entry name" value="HTH-like"/>
</dbReference>
<reference evidence="5 6" key="1">
    <citation type="submission" date="2019-05" db="EMBL/GenBank/DDBJ databases">
        <title>Flagellimonas sp. AsT0115, sp. nov., isolated from a marine red algae, Asparagopsis taxiformis.</title>
        <authorList>
            <person name="Kim J."/>
            <person name="Jeong S.E."/>
            <person name="Jeon C.O."/>
        </authorList>
    </citation>
    <scope>NUCLEOTIDE SEQUENCE [LARGE SCALE GENOMIC DNA]</scope>
    <source>
        <strain evidence="5 6">AsT0115</strain>
    </source>
</reference>
<dbReference type="InterPro" id="IPR018060">
    <property type="entry name" value="HTH_AraC"/>
</dbReference>
<dbReference type="SMART" id="SM00342">
    <property type="entry name" value="HTH_ARAC"/>
    <property type="match status" value="1"/>
</dbReference>
<keyword evidence="3" id="KW-0804">Transcription</keyword>
<protein>
    <submittedName>
        <fullName evidence="5">Helix-turn-helix transcriptional regulator</fullName>
    </submittedName>
</protein>
<evidence type="ECO:0000256" key="3">
    <source>
        <dbReference type="ARBA" id="ARBA00023163"/>
    </source>
</evidence>
<keyword evidence="2" id="KW-0238">DNA-binding</keyword>
<dbReference type="InterPro" id="IPR020449">
    <property type="entry name" value="Tscrpt_reg_AraC-type_HTH"/>
</dbReference>
<keyword evidence="6" id="KW-1185">Reference proteome</keyword>